<dbReference type="InterPro" id="IPR000477">
    <property type="entry name" value="RT_dom"/>
</dbReference>
<dbReference type="EMBL" id="KZ347467">
    <property type="protein sequence ID" value="PIO67667.1"/>
    <property type="molecule type" value="Genomic_DNA"/>
</dbReference>
<evidence type="ECO:0000259" key="1">
    <source>
        <dbReference type="PROSITE" id="PS50878"/>
    </source>
</evidence>
<dbReference type="OrthoDB" id="410104at2759"/>
<dbReference type="SUPFAM" id="SSF56672">
    <property type="entry name" value="DNA/RNA polymerases"/>
    <property type="match status" value="1"/>
</dbReference>
<dbReference type="CDD" id="cd01650">
    <property type="entry name" value="RT_nLTR_like"/>
    <property type="match status" value="1"/>
</dbReference>
<dbReference type="Proteomes" id="UP000230423">
    <property type="component" value="Unassembled WGS sequence"/>
</dbReference>
<reference evidence="2 3" key="1">
    <citation type="submission" date="2015-09" db="EMBL/GenBank/DDBJ databases">
        <title>Draft genome of the parasitic nematode Teladorsagia circumcincta isolate WARC Sus (inbred).</title>
        <authorList>
            <person name="Mitreva M."/>
        </authorList>
    </citation>
    <scope>NUCLEOTIDE SEQUENCE [LARGE SCALE GENOMIC DNA]</scope>
    <source>
        <strain evidence="2 3">S</strain>
    </source>
</reference>
<evidence type="ECO:0000313" key="3">
    <source>
        <dbReference type="Proteomes" id="UP000230423"/>
    </source>
</evidence>
<dbReference type="PANTHER" id="PTHR19446">
    <property type="entry name" value="REVERSE TRANSCRIPTASES"/>
    <property type="match status" value="1"/>
</dbReference>
<feature type="domain" description="Reverse transcriptase" evidence="1">
    <location>
        <begin position="89"/>
        <end position="302"/>
    </location>
</feature>
<name>A0A2G9UBP9_TELCI</name>
<dbReference type="AlphaFoldDB" id="A0A2G9UBP9"/>
<gene>
    <name evidence="2" type="ORF">TELCIR_10574</name>
</gene>
<dbReference type="PROSITE" id="PS50878">
    <property type="entry name" value="RT_POL"/>
    <property type="match status" value="1"/>
</dbReference>
<proteinExistence type="predicted"/>
<keyword evidence="3" id="KW-1185">Reference proteome</keyword>
<evidence type="ECO:0000313" key="2">
    <source>
        <dbReference type="EMBL" id="PIO67667.1"/>
    </source>
</evidence>
<accession>A0A2G9UBP9</accession>
<protein>
    <recommendedName>
        <fullName evidence="1">Reverse transcriptase domain-containing protein</fullName>
    </recommendedName>
</protein>
<organism evidence="2 3">
    <name type="scientific">Teladorsagia circumcincta</name>
    <name type="common">Brown stomach worm</name>
    <name type="synonym">Ostertagia circumcincta</name>
    <dbReference type="NCBI Taxonomy" id="45464"/>
    <lineage>
        <taxon>Eukaryota</taxon>
        <taxon>Metazoa</taxon>
        <taxon>Ecdysozoa</taxon>
        <taxon>Nematoda</taxon>
        <taxon>Chromadorea</taxon>
        <taxon>Rhabditida</taxon>
        <taxon>Rhabditina</taxon>
        <taxon>Rhabditomorpha</taxon>
        <taxon>Strongyloidea</taxon>
        <taxon>Trichostrongylidae</taxon>
        <taxon>Teladorsagia</taxon>
    </lineage>
</organism>
<dbReference type="Pfam" id="PF00078">
    <property type="entry name" value="RVT_1"/>
    <property type="match status" value="1"/>
</dbReference>
<dbReference type="InterPro" id="IPR043502">
    <property type="entry name" value="DNA/RNA_pol_sf"/>
</dbReference>
<sequence>MVKKPWPLESESLTKVIKKHGPMETYYFDETDPAEELDVNTGDITSEETDEAIKCLRSKKAPGLDGIQAELLKEGGRTMIEVLTKLFNRCWNQEEVPEDWKKGVIVRLPKKGNLSECGNWRGTLLSVPGKTFCLILLRRLQNAINKCLREEQAGSRSGRSCTEQIFTLRNIVEQCMEYHHPLFVNFIDFKKAFDSIHRDSLWKILRIYGIPSRFISIFKILYLNSSCCVRTNNGHTHFFEITTAVRQGCILSPFLFNICLDFVMRRAMRQTETGLSWYNEERLADSDFADDIALLAQDEGKL</sequence>